<gene>
    <name evidence="2 4" type="primary">srt-68</name>
    <name evidence="4" type="ORF">B0238.3</name>
    <name evidence="2" type="ORF">CELE_B0238.3</name>
</gene>
<dbReference type="CTD" id="181867"/>
<dbReference type="STRING" id="6239.B0238.3.1"/>
<dbReference type="PANTHER" id="PTHR23021:SF88">
    <property type="entry name" value="SERPENTINE RECEPTOR, CLASS T"/>
    <property type="match status" value="1"/>
</dbReference>
<dbReference type="PhylomeDB" id="O16494"/>
<sequence length="280" mass="32156">MKSPNSTSIFTFNEDPEMLRIGIIYFLFTIFIPPLLIIVIKVTYINDRRAPNFPYKLMIIVLTFQLLQSTGHFITSPVLVFPKILKGYEVIVRVIGCMINSSWIGDLPMMSLLSVSRVLIFTNTIKTSKFPIFVKLSVVCILSWVVYVFLYGCITQNFMFVPPGWAYDLDAPHAAIFAHLEIGLSFLSLTISYLSYLAIDYIIRKKTGTSNSQFRKNEIRILAQSTFVTVHITSMICVWHSILIPEDLIDMTSVRNQATLNLFWISHCYFHPIMILVFNK</sequence>
<dbReference type="RefSeq" id="NP_504403.2">
    <property type="nucleotide sequence ID" value="NM_072002.2"/>
</dbReference>
<accession>O16494</accession>
<dbReference type="WormBase" id="B0238.3">
    <property type="protein sequence ID" value="CE35208"/>
    <property type="gene ID" value="WBGene00015068"/>
    <property type="gene designation" value="srt-68"/>
</dbReference>
<feature type="transmembrane region" description="Helical" evidence="1">
    <location>
        <begin position="219"/>
        <end position="242"/>
    </location>
</feature>
<evidence type="ECO:0000313" key="3">
    <source>
        <dbReference type="Proteomes" id="UP000001940"/>
    </source>
</evidence>
<dbReference type="AGR" id="WB:WBGene00015068"/>
<dbReference type="SMR" id="O16494"/>
<dbReference type="PaxDb" id="6239-B0238.3"/>
<dbReference type="GeneID" id="181867"/>
<feature type="transmembrane region" description="Helical" evidence="1">
    <location>
        <begin position="132"/>
        <end position="154"/>
    </location>
</feature>
<dbReference type="EMBL" id="BX284605">
    <property type="protein sequence ID" value="CCD61485.1"/>
    <property type="molecule type" value="Genomic_DNA"/>
</dbReference>
<keyword evidence="2" id="KW-0675">Receptor</keyword>
<dbReference type="PIR" id="F89045">
    <property type="entry name" value="F89045"/>
</dbReference>
<dbReference type="Proteomes" id="UP000001940">
    <property type="component" value="Chromosome V"/>
</dbReference>
<proteinExistence type="predicted"/>
<dbReference type="InParanoid" id="O16494"/>
<reference evidence="2 3" key="1">
    <citation type="journal article" date="1998" name="Science">
        <title>Genome sequence of the nematode C. elegans: a platform for investigating biology.</title>
        <authorList>
            <consortium name="The C. elegans sequencing consortium"/>
            <person name="Sulson J.E."/>
            <person name="Waterston R."/>
        </authorList>
    </citation>
    <scope>NUCLEOTIDE SEQUENCE [LARGE SCALE GENOMIC DNA]</scope>
    <source>
        <strain evidence="2 3">Bristol N2</strain>
    </source>
</reference>
<name>O16494_CAEEL</name>
<dbReference type="KEGG" id="cel:CELE_B0238.3"/>
<dbReference type="UCSC" id="B0238.3">
    <property type="organism name" value="c. elegans"/>
</dbReference>
<feature type="transmembrane region" description="Helical" evidence="1">
    <location>
        <begin position="174"/>
        <end position="199"/>
    </location>
</feature>
<keyword evidence="3" id="KW-1185">Reference proteome</keyword>
<evidence type="ECO:0000313" key="2">
    <source>
        <dbReference type="EMBL" id="CCD61485.1"/>
    </source>
</evidence>
<dbReference type="HOGENOM" id="CLU_050113_0_0_1"/>
<keyword evidence="1" id="KW-0472">Membrane</keyword>
<organism evidence="2 3">
    <name type="scientific">Caenorhabditis elegans</name>
    <dbReference type="NCBI Taxonomy" id="6239"/>
    <lineage>
        <taxon>Eukaryota</taxon>
        <taxon>Metazoa</taxon>
        <taxon>Ecdysozoa</taxon>
        <taxon>Nematoda</taxon>
        <taxon>Chromadorea</taxon>
        <taxon>Rhabditida</taxon>
        <taxon>Rhabditina</taxon>
        <taxon>Rhabditomorpha</taxon>
        <taxon>Rhabditoidea</taxon>
        <taxon>Rhabditidae</taxon>
        <taxon>Peloderinae</taxon>
        <taxon>Caenorhabditis</taxon>
    </lineage>
</organism>
<evidence type="ECO:0000256" key="1">
    <source>
        <dbReference type="SAM" id="Phobius"/>
    </source>
</evidence>
<feature type="transmembrane region" description="Helical" evidence="1">
    <location>
        <begin position="57"/>
        <end position="81"/>
    </location>
</feature>
<keyword evidence="1" id="KW-1133">Transmembrane helix</keyword>
<dbReference type="AlphaFoldDB" id="O16494"/>
<dbReference type="InterPro" id="IPR019425">
    <property type="entry name" value="7TM_GPCR_serpentine_rcpt_Srt"/>
</dbReference>
<keyword evidence="1" id="KW-0812">Transmembrane</keyword>
<dbReference type="OMA" id="TFWIADF"/>
<feature type="transmembrane region" description="Helical" evidence="1">
    <location>
        <begin position="23"/>
        <end position="45"/>
    </location>
</feature>
<feature type="transmembrane region" description="Helical" evidence="1">
    <location>
        <begin position="101"/>
        <end position="120"/>
    </location>
</feature>
<evidence type="ECO:0000313" key="4">
    <source>
        <dbReference type="WormBase" id="B0238.3"/>
    </source>
</evidence>
<dbReference type="PANTHER" id="PTHR23021">
    <property type="entry name" value="SERPENTINE RECEPTOR, CLASS T"/>
    <property type="match status" value="1"/>
</dbReference>
<feature type="transmembrane region" description="Helical" evidence="1">
    <location>
        <begin position="262"/>
        <end position="279"/>
    </location>
</feature>
<protein>
    <submittedName>
        <fullName evidence="2">Serpentine Receptor, class T</fullName>
    </submittedName>
</protein>
<dbReference type="OrthoDB" id="5833348at2759"/>
<dbReference type="eggNOG" id="ENOG502TJKP">
    <property type="taxonomic scope" value="Eukaryota"/>
</dbReference>